<evidence type="ECO:0000313" key="3">
    <source>
        <dbReference type="EMBL" id="RXH58313.1"/>
    </source>
</evidence>
<protein>
    <submittedName>
        <fullName evidence="3">D-glycerate 2-kinase</fullName>
    </submittedName>
</protein>
<dbReference type="RefSeq" id="WP_128912331.1">
    <property type="nucleotide sequence ID" value="NZ_RDSM01000001.1"/>
</dbReference>
<dbReference type="InterPro" id="IPR025286">
    <property type="entry name" value="MOFRL_assoc_dom"/>
</dbReference>
<feature type="domain" description="MOFRL-associated" evidence="2">
    <location>
        <begin position="12"/>
        <end position="260"/>
    </location>
</feature>
<keyword evidence="3" id="KW-0808">Transferase</keyword>
<keyword evidence="4" id="KW-1185">Reference proteome</keyword>
<dbReference type="InterPro" id="IPR038614">
    <property type="entry name" value="GK_N_sf"/>
</dbReference>
<sequence>MTGASADRRGVARGIFAASLAACGVEQAFASKMRAGPSGKPYAFALEGDGEVDLAGVERVVVVAMGKGATPMLQSLLDRVRLPDGCEVSGMLIAPERPDGLRDGIAYFAGGHPMPNEESFAAARAALAMVREASVAAEKTFCFFLISGGASAMMELPLDESISLEETVGFYRVLVHSGAHIAEINCVRKHFSAVKGGRLGMAAAGMPGVTMLVSDVPEGQLDALASGPTLPDRSTVEQCWEILGRYQLLDRFPAAVRGFFESGQMIETPKPEMFSPRVFTLLSAEDLAVAARREAEALGFATVVDNTCDDWDYRDAADYLLGRLQELRETLGRVCLISTGEVTVKVTHTDGETGGKGGRNQHFALYAATKIAGSERPTVVFSAGSDGVDGNSDRAGAVVDETTLPGLESEAEDALRRFDSYGLLHRLNATVYTGPTGNNLRDLRLLIAE</sequence>
<reference evidence="4" key="2">
    <citation type="submission" date="2019-02" db="EMBL/GenBank/DDBJ databases">
        <title>Granulicella sibirica sp. nov., a psychrotolerant acidobacterium isolated from an organic soil layer in forested tundra, West Siberia.</title>
        <authorList>
            <person name="Oshkin I.Y."/>
            <person name="Kulichevskaya I.S."/>
            <person name="Rijpstra W.I.C."/>
            <person name="Sinninghe Damste J.S."/>
            <person name="Rakitin A.L."/>
            <person name="Ravin N.V."/>
            <person name="Dedysh S.N."/>
        </authorList>
    </citation>
    <scope>NUCLEOTIDE SEQUENCE [LARGE SCALE GENOMIC DNA]</scope>
    <source>
        <strain evidence="4">AF10</strain>
    </source>
</reference>
<dbReference type="SUPFAM" id="SSF82544">
    <property type="entry name" value="GckA/TtuD-like"/>
    <property type="match status" value="1"/>
</dbReference>
<dbReference type="InterPro" id="IPR007835">
    <property type="entry name" value="MOFRL"/>
</dbReference>
<accession>A0A4Q0T3W0</accession>
<dbReference type="Gene3D" id="3.40.1480.10">
    <property type="entry name" value="MOFRL domain"/>
    <property type="match status" value="1"/>
</dbReference>
<dbReference type="Gene3D" id="3.40.50.10180">
    <property type="entry name" value="Glycerate kinase, MOFRL-like N-terminal domain"/>
    <property type="match status" value="1"/>
</dbReference>
<gene>
    <name evidence="3" type="ORF">GRAN_1623</name>
</gene>
<dbReference type="EMBL" id="RDSM01000001">
    <property type="protein sequence ID" value="RXH58313.1"/>
    <property type="molecule type" value="Genomic_DNA"/>
</dbReference>
<dbReference type="InterPro" id="IPR037035">
    <property type="entry name" value="GK-like_C_sf"/>
</dbReference>
<feature type="domain" description="MOFRL" evidence="1">
    <location>
        <begin position="334"/>
        <end position="442"/>
    </location>
</feature>
<dbReference type="GO" id="GO:0008887">
    <property type="term" value="F:glycerate kinase activity"/>
    <property type="evidence" value="ECO:0007669"/>
    <property type="project" value="InterPro"/>
</dbReference>
<dbReference type="Proteomes" id="UP000289437">
    <property type="component" value="Unassembled WGS sequence"/>
</dbReference>
<evidence type="ECO:0000313" key="4">
    <source>
        <dbReference type="Proteomes" id="UP000289437"/>
    </source>
</evidence>
<name>A0A4Q0T3W0_9BACT</name>
<dbReference type="OrthoDB" id="9766552at2"/>
<dbReference type="PANTHER" id="PTHR12227">
    <property type="entry name" value="GLYCERATE KINASE"/>
    <property type="match status" value="1"/>
</dbReference>
<comment type="caution">
    <text evidence="3">The sequence shown here is derived from an EMBL/GenBank/DDBJ whole genome shotgun (WGS) entry which is preliminary data.</text>
</comment>
<evidence type="ECO:0000259" key="2">
    <source>
        <dbReference type="Pfam" id="PF13660"/>
    </source>
</evidence>
<reference evidence="3 4" key="1">
    <citation type="submission" date="2018-11" db="EMBL/GenBank/DDBJ databases">
        <authorList>
            <person name="Mardanov A.V."/>
            <person name="Ravin N.V."/>
            <person name="Dedysh S.N."/>
        </authorList>
    </citation>
    <scope>NUCLEOTIDE SEQUENCE [LARGE SCALE GENOMIC DNA]</scope>
    <source>
        <strain evidence="3 4">AF10</strain>
    </source>
</reference>
<dbReference type="InterPro" id="IPR039760">
    <property type="entry name" value="MOFRL_protein"/>
</dbReference>
<evidence type="ECO:0000259" key="1">
    <source>
        <dbReference type="Pfam" id="PF05161"/>
    </source>
</evidence>
<dbReference type="Pfam" id="PF05161">
    <property type="entry name" value="MOFRL"/>
    <property type="match status" value="1"/>
</dbReference>
<dbReference type="Pfam" id="PF13660">
    <property type="entry name" value="DUF4147"/>
    <property type="match status" value="1"/>
</dbReference>
<keyword evidence="3" id="KW-0418">Kinase</keyword>
<dbReference type="GO" id="GO:0005737">
    <property type="term" value="C:cytoplasm"/>
    <property type="evidence" value="ECO:0007669"/>
    <property type="project" value="TreeGrafter"/>
</dbReference>
<organism evidence="3 4">
    <name type="scientific">Granulicella sibirica</name>
    <dbReference type="NCBI Taxonomy" id="2479048"/>
    <lineage>
        <taxon>Bacteria</taxon>
        <taxon>Pseudomonadati</taxon>
        <taxon>Acidobacteriota</taxon>
        <taxon>Terriglobia</taxon>
        <taxon>Terriglobales</taxon>
        <taxon>Acidobacteriaceae</taxon>
        <taxon>Granulicella</taxon>
    </lineage>
</organism>
<dbReference type="PANTHER" id="PTHR12227:SF0">
    <property type="entry name" value="GLYCERATE KINASE"/>
    <property type="match status" value="1"/>
</dbReference>
<dbReference type="AlphaFoldDB" id="A0A4Q0T3W0"/>
<proteinExistence type="predicted"/>